<feature type="region of interest" description="Disordered" evidence="1">
    <location>
        <begin position="284"/>
        <end position="303"/>
    </location>
</feature>
<name>A0A9K3KRH8_9STRA</name>
<dbReference type="OrthoDB" id="56221at2759"/>
<evidence type="ECO:0000313" key="3">
    <source>
        <dbReference type="EMBL" id="KAG7348181.1"/>
    </source>
</evidence>
<proteinExistence type="predicted"/>
<keyword evidence="4" id="KW-1185">Reference proteome</keyword>
<evidence type="ECO:0000256" key="1">
    <source>
        <dbReference type="SAM" id="MobiDB-lite"/>
    </source>
</evidence>
<dbReference type="Proteomes" id="UP000693970">
    <property type="component" value="Unassembled WGS sequence"/>
</dbReference>
<dbReference type="AlphaFoldDB" id="A0A9K3KRH8"/>
<gene>
    <name evidence="3" type="ORF">IV203_016886</name>
</gene>
<evidence type="ECO:0000313" key="4">
    <source>
        <dbReference type="Proteomes" id="UP000693970"/>
    </source>
</evidence>
<keyword evidence="2" id="KW-0472">Membrane</keyword>
<reference evidence="3" key="2">
    <citation type="submission" date="2021-04" db="EMBL/GenBank/DDBJ databases">
        <authorList>
            <person name="Podell S."/>
        </authorList>
    </citation>
    <scope>NUCLEOTIDE SEQUENCE</scope>
    <source>
        <strain evidence="3">Hildebrandi</strain>
    </source>
</reference>
<keyword evidence="2" id="KW-0812">Transmembrane</keyword>
<reference evidence="3" key="1">
    <citation type="journal article" date="2021" name="Sci. Rep.">
        <title>Diploid genomic architecture of Nitzschia inconspicua, an elite biomass production diatom.</title>
        <authorList>
            <person name="Oliver A."/>
            <person name="Podell S."/>
            <person name="Pinowska A."/>
            <person name="Traller J.C."/>
            <person name="Smith S.R."/>
            <person name="McClure R."/>
            <person name="Beliaev A."/>
            <person name="Bohutskyi P."/>
            <person name="Hill E.A."/>
            <person name="Rabines A."/>
            <person name="Zheng H."/>
            <person name="Allen L.Z."/>
            <person name="Kuo A."/>
            <person name="Grigoriev I.V."/>
            <person name="Allen A.E."/>
            <person name="Hazlebeck D."/>
            <person name="Allen E.E."/>
        </authorList>
    </citation>
    <scope>NUCLEOTIDE SEQUENCE</scope>
    <source>
        <strain evidence="3">Hildebrandi</strain>
    </source>
</reference>
<accession>A0A9K3KRH8</accession>
<feature type="transmembrane region" description="Helical" evidence="2">
    <location>
        <begin position="344"/>
        <end position="367"/>
    </location>
</feature>
<protein>
    <submittedName>
        <fullName evidence="3">Uncharacterized protein</fullName>
    </submittedName>
</protein>
<evidence type="ECO:0000256" key="2">
    <source>
        <dbReference type="SAM" id="Phobius"/>
    </source>
</evidence>
<sequence length="371" mass="40332">MQHAASSCPNGIASIQNHNTISNAGSDLGHDGELKSISQNGHGSQERLKQTIKPCVLTVSNRVALNNNESPITPTADLNQSAGAKLGTAPQIPAPVPVSPFTSSSSSESSAAGTFLSSPSKMSFSAAVQVSTLQASFAEKTSSEMQEIIGWYEMTASEERFTKIDQRESLPNNAMVYDLDDDEDDEDVDCDDDVADGVGTEVDEVDSRPSSGTDAVTSLLPRIPKRKDSSLTKITRSSQIRQHMEACDHLIRNTQYMAEVIAELENNSSCTSNNEHIVVLPATPTDPVEDYSERKSGSVGRDDHNDHVTLQKMHQETVVLTKSYLSRQKVQKMQSKVQDNNRDVSSLTFVVIPIVLAILMGVVWRIMQGSH</sequence>
<dbReference type="EMBL" id="JAGRRH010000020">
    <property type="protein sequence ID" value="KAG7348181.1"/>
    <property type="molecule type" value="Genomic_DNA"/>
</dbReference>
<feature type="region of interest" description="Disordered" evidence="1">
    <location>
        <begin position="22"/>
        <end position="48"/>
    </location>
</feature>
<keyword evidence="2" id="KW-1133">Transmembrane helix</keyword>
<organism evidence="3 4">
    <name type="scientific">Nitzschia inconspicua</name>
    <dbReference type="NCBI Taxonomy" id="303405"/>
    <lineage>
        <taxon>Eukaryota</taxon>
        <taxon>Sar</taxon>
        <taxon>Stramenopiles</taxon>
        <taxon>Ochrophyta</taxon>
        <taxon>Bacillariophyta</taxon>
        <taxon>Bacillariophyceae</taxon>
        <taxon>Bacillariophycidae</taxon>
        <taxon>Bacillariales</taxon>
        <taxon>Bacillariaceae</taxon>
        <taxon>Nitzschia</taxon>
    </lineage>
</organism>
<feature type="compositionally biased region" description="Basic and acidic residues" evidence="1">
    <location>
        <begin position="291"/>
        <end position="303"/>
    </location>
</feature>
<comment type="caution">
    <text evidence="3">The sequence shown here is derived from an EMBL/GenBank/DDBJ whole genome shotgun (WGS) entry which is preliminary data.</text>
</comment>